<evidence type="ECO:0000313" key="1">
    <source>
        <dbReference type="EMBL" id="KKS21778.1"/>
    </source>
</evidence>
<name>A0A0G1A8Y7_9BACT</name>
<protein>
    <submittedName>
        <fullName evidence="1">Uncharacterized protein</fullName>
    </submittedName>
</protein>
<accession>A0A0G1A8Y7</accession>
<evidence type="ECO:0000313" key="2">
    <source>
        <dbReference type="Proteomes" id="UP000034371"/>
    </source>
</evidence>
<organism evidence="1 2">
    <name type="scientific">Candidatus Roizmanbacteria bacterium GW2011_GWC2_41_7</name>
    <dbReference type="NCBI Taxonomy" id="1618487"/>
    <lineage>
        <taxon>Bacteria</taxon>
        <taxon>Candidatus Roizmaniibacteriota</taxon>
    </lineage>
</organism>
<comment type="caution">
    <text evidence="1">The sequence shown here is derived from an EMBL/GenBank/DDBJ whole genome shotgun (WGS) entry which is preliminary data.</text>
</comment>
<proteinExistence type="predicted"/>
<dbReference type="Pfam" id="PF12441">
    <property type="entry name" value="CopG_antitoxin"/>
    <property type="match status" value="1"/>
</dbReference>
<dbReference type="AlphaFoldDB" id="A0A0G1A8Y7"/>
<dbReference type="InterPro" id="IPR022148">
    <property type="entry name" value="CopG_antitoxin"/>
</dbReference>
<reference evidence="1 2" key="1">
    <citation type="journal article" date="2015" name="Nature">
        <title>rRNA introns, odd ribosomes, and small enigmatic genomes across a large radiation of phyla.</title>
        <authorList>
            <person name="Brown C.T."/>
            <person name="Hug L.A."/>
            <person name="Thomas B.C."/>
            <person name="Sharon I."/>
            <person name="Castelle C.J."/>
            <person name="Singh A."/>
            <person name="Wilkins M.J."/>
            <person name="Williams K.H."/>
            <person name="Banfield J.F."/>
        </authorList>
    </citation>
    <scope>NUCLEOTIDE SEQUENCE [LARGE SCALE GENOMIC DNA]</scope>
</reference>
<gene>
    <name evidence="1" type="ORF">UU78_C0030G0009</name>
</gene>
<dbReference type="PATRIC" id="fig|1618487.3.peg.462"/>
<dbReference type="Proteomes" id="UP000034371">
    <property type="component" value="Unassembled WGS sequence"/>
</dbReference>
<sequence>MPHFKNENDERDFWDTHDWDDYFDMDHPVQLHFPNLKFSTETISLRLPQSLLISIKVLANKRDVPYQSLIKILLAQKLREETKMRL</sequence>
<dbReference type="EMBL" id="LCBY01000030">
    <property type="protein sequence ID" value="KKS21778.1"/>
    <property type="molecule type" value="Genomic_DNA"/>
</dbReference>